<dbReference type="AlphaFoldDB" id="S1SMS7"/>
<dbReference type="EMBL" id="KE133219">
    <property type="protein sequence ID" value="EOY20449.1"/>
    <property type="molecule type" value="Genomic_DNA"/>
</dbReference>
<dbReference type="Gramene" id="EOY20449">
    <property type="protein sequence ID" value="EOY20449"/>
    <property type="gene ID" value="TCM_046049"/>
</dbReference>
<dbReference type="PANTHER" id="PTHR48050:SF2">
    <property type="entry name" value="STEROL 3-BETA-GLUCOSYLTRANSFERASE UGT80A2-LIKE"/>
    <property type="match status" value="1"/>
</dbReference>
<sequence length="131" mass="14432">MRYGIDFSPADWGPKIDVVGFCFLDLASSYEPPDSLVKWLLGGDKKLIYIGFGSLPVQEPERMTQIIVQALEKTGQRGIINKGWGGLGNLAEQKDFVYLLDNCAHDWLFSRCMAVVRHGRAGTTAAGLKAL</sequence>
<dbReference type="FunFam" id="3.40.50.2000:FF:000009">
    <property type="entry name" value="Sterol 3-beta-glucosyltransferase UGT80A2"/>
    <property type="match status" value="1"/>
</dbReference>
<dbReference type="STRING" id="3641.S1SMS7"/>
<dbReference type="PANTHER" id="PTHR48050">
    <property type="entry name" value="STEROL 3-BETA-GLUCOSYLTRANSFERASE"/>
    <property type="match status" value="1"/>
</dbReference>
<reference evidence="1 2" key="1">
    <citation type="journal article" date="2013" name="Genome Biol.">
        <title>The genome sequence of the most widely cultivated cacao type and its use to identify candidate genes regulating pod color.</title>
        <authorList>
            <person name="Motamayor J.C."/>
            <person name="Mockaitis K."/>
            <person name="Schmutz J."/>
            <person name="Haiminen N."/>
            <person name="Iii D.L."/>
            <person name="Cornejo O."/>
            <person name="Findley S.D."/>
            <person name="Zheng P."/>
            <person name="Utro F."/>
            <person name="Royaert S."/>
            <person name="Saski C."/>
            <person name="Jenkins J."/>
            <person name="Podicheti R."/>
            <person name="Zhao M."/>
            <person name="Scheffler B.E."/>
            <person name="Stack J.C."/>
            <person name="Feltus F.A."/>
            <person name="Mustiga G.M."/>
            <person name="Amores F."/>
            <person name="Phillips W."/>
            <person name="Marelli J.P."/>
            <person name="May G.D."/>
            <person name="Shapiro H."/>
            <person name="Ma J."/>
            <person name="Bustamante C.D."/>
            <person name="Schnell R.J."/>
            <person name="Main D."/>
            <person name="Gilbert D."/>
            <person name="Parida L."/>
            <person name="Kuhn D.N."/>
        </authorList>
    </citation>
    <scope>NUCLEOTIDE SEQUENCE [LARGE SCALE GENOMIC DNA]</scope>
    <source>
        <strain evidence="2">cv. Matina 1-6</strain>
    </source>
</reference>
<gene>
    <name evidence="1" type="ORF">TCM_046049</name>
</gene>
<name>S1SMS7_THECC</name>
<evidence type="ECO:0000313" key="1">
    <source>
        <dbReference type="EMBL" id="EOY20449.1"/>
    </source>
</evidence>
<protein>
    <submittedName>
        <fullName evidence="1">UDP-Glycosyltransferase superfamily protein</fullName>
    </submittedName>
</protein>
<dbReference type="InParanoid" id="S1SMS7"/>
<dbReference type="Gene3D" id="3.40.50.2000">
    <property type="entry name" value="Glycogen Phosphorylase B"/>
    <property type="match status" value="1"/>
</dbReference>
<dbReference type="GO" id="GO:0016906">
    <property type="term" value="F:sterol 3-beta-glucosyltransferase activity"/>
    <property type="evidence" value="ECO:0007669"/>
    <property type="project" value="UniProtKB-ARBA"/>
</dbReference>
<dbReference type="InterPro" id="IPR050426">
    <property type="entry name" value="Glycosyltransferase_28"/>
</dbReference>
<organism evidence="1 2">
    <name type="scientific">Theobroma cacao</name>
    <name type="common">Cacao</name>
    <name type="synonym">Cocoa</name>
    <dbReference type="NCBI Taxonomy" id="3641"/>
    <lineage>
        <taxon>Eukaryota</taxon>
        <taxon>Viridiplantae</taxon>
        <taxon>Streptophyta</taxon>
        <taxon>Embryophyta</taxon>
        <taxon>Tracheophyta</taxon>
        <taxon>Spermatophyta</taxon>
        <taxon>Magnoliopsida</taxon>
        <taxon>eudicotyledons</taxon>
        <taxon>Gunneridae</taxon>
        <taxon>Pentapetalae</taxon>
        <taxon>rosids</taxon>
        <taxon>malvids</taxon>
        <taxon>Malvales</taxon>
        <taxon>Malvaceae</taxon>
        <taxon>Byttnerioideae</taxon>
        <taxon>Theobroma</taxon>
    </lineage>
</organism>
<dbReference type="Proteomes" id="UP000026915">
    <property type="component" value="Unassembled WGS sequence"/>
</dbReference>
<evidence type="ECO:0000313" key="2">
    <source>
        <dbReference type="Proteomes" id="UP000026915"/>
    </source>
</evidence>
<proteinExistence type="predicted"/>
<keyword evidence="2" id="KW-1185">Reference proteome</keyword>
<accession>S1SMS7</accession>
<dbReference type="HOGENOM" id="CLU_1931351_0_0_1"/>
<dbReference type="eggNOG" id="KOG1192">
    <property type="taxonomic scope" value="Eukaryota"/>
</dbReference>
<dbReference type="SUPFAM" id="SSF53756">
    <property type="entry name" value="UDP-Glycosyltransferase/glycogen phosphorylase"/>
    <property type="match status" value="1"/>
</dbReference>